<protein>
    <submittedName>
        <fullName evidence="1">Uncharacterized protein</fullName>
    </submittedName>
</protein>
<dbReference type="OrthoDB" id="1798301at2"/>
<dbReference type="STRING" id="1121419.SAMN05443529_103244"/>
<dbReference type="Proteomes" id="UP000198656">
    <property type="component" value="Unassembled WGS sequence"/>
</dbReference>
<gene>
    <name evidence="1" type="ORF">SAMN05443529_103244</name>
</gene>
<dbReference type="RefSeq" id="WP_092330490.1">
    <property type="nucleotide sequence ID" value="NZ_FNCP01000003.1"/>
</dbReference>
<dbReference type="EMBL" id="FNCP01000003">
    <property type="protein sequence ID" value="SDG50827.1"/>
    <property type="molecule type" value="Genomic_DNA"/>
</dbReference>
<accession>A0A1G7UTL2</accession>
<sequence>MTLMLGVILFLAVFLWMFSARYEWVMPEKLQMSISTWLERMGNKNQSVSLMMEMELFNTEIENRLWLLKGVLPMLQKRFQIPIFLEVQIYSDWSLEQDRQYIKSLQNRFSDIVIGRFPLE</sequence>
<evidence type="ECO:0000313" key="1">
    <source>
        <dbReference type="EMBL" id="SDG50827.1"/>
    </source>
</evidence>
<evidence type="ECO:0000313" key="2">
    <source>
        <dbReference type="Proteomes" id="UP000198656"/>
    </source>
</evidence>
<dbReference type="AlphaFoldDB" id="A0A1G7UTL2"/>
<name>A0A1G7UTL2_9FIRM</name>
<proteinExistence type="predicted"/>
<keyword evidence="2" id="KW-1185">Reference proteome</keyword>
<organism evidence="1 2">
    <name type="scientific">Desulfosporosinus hippei DSM 8344</name>
    <dbReference type="NCBI Taxonomy" id="1121419"/>
    <lineage>
        <taxon>Bacteria</taxon>
        <taxon>Bacillati</taxon>
        <taxon>Bacillota</taxon>
        <taxon>Clostridia</taxon>
        <taxon>Eubacteriales</taxon>
        <taxon>Desulfitobacteriaceae</taxon>
        <taxon>Desulfosporosinus</taxon>
    </lineage>
</organism>
<reference evidence="2" key="1">
    <citation type="submission" date="2016-10" db="EMBL/GenBank/DDBJ databases">
        <authorList>
            <person name="Varghese N."/>
            <person name="Submissions S."/>
        </authorList>
    </citation>
    <scope>NUCLEOTIDE SEQUENCE [LARGE SCALE GENOMIC DNA]</scope>
    <source>
        <strain evidence="2">DSM 8344</strain>
    </source>
</reference>